<feature type="transmembrane region" description="Helical" evidence="2">
    <location>
        <begin position="278"/>
        <end position="303"/>
    </location>
</feature>
<dbReference type="AlphaFoldDB" id="A0A1E4SAU7"/>
<dbReference type="Proteomes" id="UP000094285">
    <property type="component" value="Unassembled WGS sequence"/>
</dbReference>
<keyword evidence="2" id="KW-0812">Transmembrane</keyword>
<dbReference type="InterPro" id="IPR012578">
    <property type="entry name" value="Nucl_pore_cmplx"/>
</dbReference>
<dbReference type="GO" id="GO:0070762">
    <property type="term" value="C:nuclear pore transmembrane ring"/>
    <property type="evidence" value="ECO:0007669"/>
    <property type="project" value="TreeGrafter"/>
</dbReference>
<evidence type="ECO:0000313" key="3">
    <source>
        <dbReference type="EMBL" id="ODV76621.1"/>
    </source>
</evidence>
<dbReference type="GO" id="GO:0006606">
    <property type="term" value="P:protein import into nucleus"/>
    <property type="evidence" value="ECO:0007669"/>
    <property type="project" value="TreeGrafter"/>
</dbReference>
<feature type="region of interest" description="Disordered" evidence="1">
    <location>
        <begin position="44"/>
        <end position="64"/>
    </location>
</feature>
<dbReference type="Pfam" id="PF08058">
    <property type="entry name" value="NPCC"/>
    <property type="match status" value="1"/>
</dbReference>
<evidence type="ECO:0000256" key="1">
    <source>
        <dbReference type="SAM" id="MobiDB-lite"/>
    </source>
</evidence>
<dbReference type="GO" id="GO:0030474">
    <property type="term" value="P:spindle pole body duplication"/>
    <property type="evidence" value="ECO:0007669"/>
    <property type="project" value="TreeGrafter"/>
</dbReference>
<protein>
    <submittedName>
        <fullName evidence="3">Uncharacterized protein</fullName>
    </submittedName>
</protein>
<dbReference type="GO" id="GO:0005640">
    <property type="term" value="C:nuclear outer membrane"/>
    <property type="evidence" value="ECO:0007669"/>
    <property type="project" value="TreeGrafter"/>
</dbReference>
<dbReference type="PANTHER" id="PTHR28003:SF1">
    <property type="entry name" value="NUCLEOPORIN POM34"/>
    <property type="match status" value="1"/>
</dbReference>
<dbReference type="EMBL" id="KV453918">
    <property type="protein sequence ID" value="ODV76621.1"/>
    <property type="molecule type" value="Genomic_DNA"/>
</dbReference>
<dbReference type="GeneID" id="30980455"/>
<dbReference type="PANTHER" id="PTHR28003">
    <property type="entry name" value="NUCLEOPORIN POM34"/>
    <property type="match status" value="1"/>
</dbReference>
<feature type="compositionally biased region" description="Polar residues" evidence="1">
    <location>
        <begin position="104"/>
        <end position="113"/>
    </location>
</feature>
<sequence>MTNTSPDDTVFEDAVNHSFAYGPTAMHVPSSAFSHLQKLPDASSVRFHQHQHQQHHQPPPTNDVSVQTAARTAVTDAELLQFRLHREKLALAASRLAVDAQRPSPASNSANTSKPPPIYYRPPSSNIKGTQFGIQSFLPPGVDISSAKKHTTNHVPLYINNKRPQAPPTVKSTIEALQHQQRPDLQEDDVDEHSEGPSGDWTNPIMIQALARQIDRESYTRRLLQNVLYLLGFQFVRTLVTKVWELYQTRKKSQLQIQYNLHHPLAGSQELLAPDATLVVAVVCWAVVVIFGVNIVGSAVMLLKGQDQCYDLPLSDSQRRLIGLKARYDREDDASDQLAELELKQRRYATTEPVPALPKYTKLNQYEHYNFGTSTSVTEPEIQLSLAEPQNRRFLGGPVAKRVEVSAEEREQFTKNFSVRF</sequence>
<keyword evidence="4" id="KW-1185">Reference proteome</keyword>
<proteinExistence type="predicted"/>
<feature type="region of interest" description="Disordered" evidence="1">
    <location>
        <begin position="97"/>
        <end position="118"/>
    </location>
</feature>
<keyword evidence="2" id="KW-1133">Transmembrane helix</keyword>
<organism evidence="3 4">
    <name type="scientific">Suhomyces tanzawaensis NRRL Y-17324</name>
    <dbReference type="NCBI Taxonomy" id="984487"/>
    <lineage>
        <taxon>Eukaryota</taxon>
        <taxon>Fungi</taxon>
        <taxon>Dikarya</taxon>
        <taxon>Ascomycota</taxon>
        <taxon>Saccharomycotina</taxon>
        <taxon>Pichiomycetes</taxon>
        <taxon>Debaryomycetaceae</taxon>
        <taxon>Suhomyces</taxon>
    </lineage>
</organism>
<dbReference type="STRING" id="984487.A0A1E4SAU7"/>
<dbReference type="OrthoDB" id="429932at2759"/>
<reference evidence="4" key="1">
    <citation type="submission" date="2016-05" db="EMBL/GenBank/DDBJ databases">
        <title>Comparative genomics of biotechnologically important yeasts.</title>
        <authorList>
            <consortium name="DOE Joint Genome Institute"/>
            <person name="Riley R."/>
            <person name="Haridas S."/>
            <person name="Wolfe K.H."/>
            <person name="Lopes M.R."/>
            <person name="Hittinger C.T."/>
            <person name="Goker M."/>
            <person name="Salamov A."/>
            <person name="Wisecaver J."/>
            <person name="Long T.M."/>
            <person name="Aerts A.L."/>
            <person name="Barry K."/>
            <person name="Choi C."/>
            <person name="Clum A."/>
            <person name="Coughlan A.Y."/>
            <person name="Deshpande S."/>
            <person name="Douglass A.P."/>
            <person name="Hanson S.J."/>
            <person name="Klenk H.-P."/>
            <person name="Labutti K."/>
            <person name="Lapidus A."/>
            <person name="Lindquist E."/>
            <person name="Lipzen A."/>
            <person name="Meier-Kolthoff J.P."/>
            <person name="Ohm R.A."/>
            <person name="Otillar R.P."/>
            <person name="Pangilinan J."/>
            <person name="Peng Y."/>
            <person name="Rokas A."/>
            <person name="Rosa C.A."/>
            <person name="Scheuner C."/>
            <person name="Sibirny A.A."/>
            <person name="Slot J.C."/>
            <person name="Stielow J.B."/>
            <person name="Sun H."/>
            <person name="Kurtzman C.P."/>
            <person name="Blackwell M."/>
            <person name="Grigoriev I.V."/>
            <person name="Jeffries T.W."/>
        </authorList>
    </citation>
    <scope>NUCLEOTIDE SEQUENCE [LARGE SCALE GENOMIC DNA]</scope>
    <source>
        <strain evidence="4">NRRL Y-17324</strain>
    </source>
</reference>
<evidence type="ECO:0000313" key="4">
    <source>
        <dbReference type="Proteomes" id="UP000094285"/>
    </source>
</evidence>
<keyword evidence="2" id="KW-0472">Membrane</keyword>
<accession>A0A1E4SAU7</accession>
<evidence type="ECO:0000256" key="2">
    <source>
        <dbReference type="SAM" id="Phobius"/>
    </source>
</evidence>
<gene>
    <name evidence="3" type="ORF">CANTADRAFT_147903</name>
</gene>
<feature type="region of interest" description="Disordered" evidence="1">
    <location>
        <begin position="176"/>
        <end position="198"/>
    </location>
</feature>
<dbReference type="RefSeq" id="XP_020061743.1">
    <property type="nucleotide sequence ID" value="XM_020206318.1"/>
</dbReference>
<name>A0A1E4SAU7_9ASCO</name>